<dbReference type="Pfam" id="PF01844">
    <property type="entry name" value="HNH"/>
    <property type="match status" value="1"/>
</dbReference>
<protein>
    <submittedName>
        <fullName evidence="2">Putative P-loop ATPase protein</fullName>
    </submittedName>
</protein>
<dbReference type="InterPro" id="IPR002711">
    <property type="entry name" value="HNH"/>
</dbReference>
<keyword evidence="2" id="KW-0614">Plasmid</keyword>
<dbReference type="SMART" id="SM00507">
    <property type="entry name" value="HNHc"/>
    <property type="match status" value="1"/>
</dbReference>
<dbReference type="GO" id="GO:0008270">
    <property type="term" value="F:zinc ion binding"/>
    <property type="evidence" value="ECO:0007669"/>
    <property type="project" value="InterPro"/>
</dbReference>
<reference evidence="2" key="1">
    <citation type="journal article" date="1994" name="J. Antibiot.">
        <title>Isolation and characterization of linear plasmids from lankacidin-producing Streptomyces species.</title>
        <authorList>
            <person name="Kinashi H."/>
            <person name="Mori E."/>
            <person name="Hatani A."/>
            <person name="Nimi O."/>
        </authorList>
    </citation>
    <scope>NUCLEOTIDE SEQUENCE</scope>
    <source>
        <strain evidence="2">7434AN4</strain>
        <plasmid evidence="2">pSLA2-S</plasmid>
    </source>
</reference>
<dbReference type="GO" id="GO:0003676">
    <property type="term" value="F:nucleic acid binding"/>
    <property type="evidence" value="ECO:0007669"/>
    <property type="project" value="InterPro"/>
</dbReference>
<reference evidence="2" key="2">
    <citation type="submission" date="2014-01" db="EMBL/GenBank/DDBJ databases">
        <authorList>
            <person name="Takahama Y."/>
            <person name="Yang Y."/>
            <person name="Arakawa K."/>
            <person name="Kinashi H."/>
        </authorList>
    </citation>
    <scope>NUCLEOTIDE SEQUENCE</scope>
    <source>
        <strain evidence="2">7434AN4</strain>
        <plasmid evidence="2">pSLA2-S</plasmid>
    </source>
</reference>
<evidence type="ECO:0000259" key="1">
    <source>
        <dbReference type="SMART" id="SM00507"/>
    </source>
</evidence>
<accession>A0A068Q7T1</accession>
<dbReference type="EMBL" id="AB905437">
    <property type="protein sequence ID" value="BAP15789.1"/>
    <property type="molecule type" value="Genomic_DNA"/>
</dbReference>
<dbReference type="InterPro" id="IPR003615">
    <property type="entry name" value="HNH_nuc"/>
</dbReference>
<feature type="domain" description="HNH nuclease" evidence="1">
    <location>
        <begin position="16"/>
        <end position="71"/>
    </location>
</feature>
<organism evidence="2">
    <name type="scientific">Streptomyces rochei</name>
    <name type="common">Streptomyces parvullus</name>
    <dbReference type="NCBI Taxonomy" id="1928"/>
    <lineage>
        <taxon>Bacteria</taxon>
        <taxon>Bacillati</taxon>
        <taxon>Actinomycetota</taxon>
        <taxon>Actinomycetes</taxon>
        <taxon>Kitasatosporales</taxon>
        <taxon>Streptomycetaceae</taxon>
        <taxon>Streptomyces</taxon>
        <taxon>Streptomyces rochei group</taxon>
    </lineage>
</organism>
<dbReference type="GO" id="GO:0004519">
    <property type="term" value="F:endonuclease activity"/>
    <property type="evidence" value="ECO:0007669"/>
    <property type="project" value="InterPro"/>
</dbReference>
<evidence type="ECO:0000313" key="2">
    <source>
        <dbReference type="EMBL" id="BAP15789.1"/>
    </source>
</evidence>
<dbReference type="PANTHER" id="PTHR33877:SF2">
    <property type="entry name" value="OS07G0170200 PROTEIN"/>
    <property type="match status" value="1"/>
</dbReference>
<sequence>MSNNPDRKPPAKRRRLLKQRLAERDGAQCFYCATPFGPGLEGATVDHLIPRSLVHTWAQAALVLACYPCNEAKADRLPQALLRPAPGQFGPGLVPARAV</sequence>
<dbReference type="CDD" id="cd00085">
    <property type="entry name" value="HNHc"/>
    <property type="match status" value="1"/>
</dbReference>
<name>A0A068Q7T1_STRRO</name>
<dbReference type="Gene3D" id="1.10.30.50">
    <property type="match status" value="1"/>
</dbReference>
<geneLocation type="plasmid" evidence="2">
    <name>pSLA2-S</name>
</geneLocation>
<dbReference type="RefSeq" id="WP_031942400.1">
    <property type="nucleotide sequence ID" value="NC_024971.1"/>
</dbReference>
<dbReference type="InterPro" id="IPR052892">
    <property type="entry name" value="NA-targeting_endonuclease"/>
</dbReference>
<gene>
    <name evidence="2" type="primary">pSLA2-S.05</name>
</gene>
<dbReference type="AlphaFoldDB" id="A0A068Q7T1"/>
<proteinExistence type="predicted"/>
<dbReference type="PANTHER" id="PTHR33877">
    <property type="entry name" value="SLL1193 PROTEIN"/>
    <property type="match status" value="1"/>
</dbReference>